<dbReference type="PANTHER" id="PTHR21000">
    <property type="entry name" value="DIHYDROXY-ACID DEHYDRATASE DAD"/>
    <property type="match status" value="1"/>
</dbReference>
<reference evidence="19 20" key="1">
    <citation type="submission" date="2015-03" db="EMBL/GenBank/DDBJ databases">
        <title>Genome sequencing of Methylobacterium aquaticum DSM16371 type strain.</title>
        <authorList>
            <person name="Chaudhry V."/>
            <person name="Patil P.B."/>
        </authorList>
    </citation>
    <scope>NUCLEOTIDE SEQUENCE [LARGE SCALE GENOMIC DNA]</scope>
    <source>
        <strain evidence="19 20">DSM 16371</strain>
    </source>
</reference>
<evidence type="ECO:0000256" key="7">
    <source>
        <dbReference type="ARBA" id="ARBA00023004"/>
    </source>
</evidence>
<evidence type="ECO:0000256" key="16">
    <source>
        <dbReference type="SAM" id="MobiDB-lite"/>
    </source>
</evidence>
<feature type="modified residue" description="N6-carboxylysine" evidence="15">
    <location>
        <position position="132"/>
    </location>
</feature>
<dbReference type="PROSITE" id="PS00886">
    <property type="entry name" value="ILVD_EDD_1"/>
    <property type="match status" value="1"/>
</dbReference>
<name>A0A0J6S7K6_9HYPH</name>
<dbReference type="InterPro" id="IPR000581">
    <property type="entry name" value="ILV_EDD_N"/>
</dbReference>
<dbReference type="UniPathway" id="UPA00049">
    <property type="reaction ID" value="UER00061"/>
</dbReference>
<dbReference type="UniPathway" id="UPA00047">
    <property type="reaction ID" value="UER00057"/>
</dbReference>
<gene>
    <name evidence="15" type="primary">ilvD</name>
    <name evidence="19" type="ORF">VP06_24160</name>
</gene>
<feature type="active site" description="Proton acceptor" evidence="15">
    <location>
        <position position="480"/>
    </location>
</feature>
<evidence type="ECO:0000256" key="2">
    <source>
        <dbReference type="ARBA" id="ARBA00006486"/>
    </source>
</evidence>
<keyword evidence="9 15" id="KW-0456">Lyase</keyword>
<dbReference type="RefSeq" id="WP_048466335.1">
    <property type="nucleotide sequence ID" value="NZ_LABX01000200.1"/>
</dbReference>
<feature type="domain" description="Dihydroxy-acid/6-phosphogluconate dehydratase C-terminal" evidence="18">
    <location>
        <begin position="370"/>
        <end position="561"/>
    </location>
</feature>
<keyword evidence="7 15" id="KW-0408">Iron</keyword>
<dbReference type="PATRIC" id="fig|270351.6.peg.2835"/>
<dbReference type="InterPro" id="IPR042096">
    <property type="entry name" value="Dihydro-acid_dehy_C"/>
</dbReference>
<feature type="binding site" description="via carbamate group" evidence="15">
    <location>
        <position position="132"/>
    </location>
    <ligand>
        <name>Mg(2+)</name>
        <dbReference type="ChEBI" id="CHEBI:18420"/>
    </ligand>
</feature>
<dbReference type="HAMAP" id="MF_00012">
    <property type="entry name" value="IlvD"/>
    <property type="match status" value="1"/>
</dbReference>
<sequence length="577" mass="60963">MDARHTTDKSKLPSRYVTEGPDRAPHRSYLYAMGLTREQIHQPLIGVASCWNEAAPCNISLMRQAQAVKKGVAAAGGTPREFCTITVTDGIAMGHRGMRASLPSREVIADSVELTMRGHAYDALVGLAGCDKSLPGMMMAMVRLNVPSVFIYGGSILPGTFRGQPVTIQDLFEAVGKHSVGAMSDDDLEELEQVACPSAGACGAQFTANTMATVSEAIGLALPYSAGAPAPYEIRDRFCATAGEMVMELLAKNIRPRDIVTRHALENAATVVAASGGSTNAALHLPAIAHECGIAFDLFDVAEIFKRTPYVADLKPGGRYVAKDLFEVGGIPLLMKTLLDGGYLHGDCLTVTGRTIAENLAKVAWNADQDVVRPSSQPITATGGVVGLKGNLAPEGAIVKVAGMPPEKQTFAGPARVFDTEEACFEAVKTRTYKEGEVLVIRYEGPRGGPGMREMLATTAALYGQGMGDKVALITDGRFSGATRGFCIGHVGPEAAVGGPIGLLRDGDMIRIDAIQGTLSVDLSDDELARRRAAWQPRPNDSTSGYLWKYAQTVGPAVNGAVTHPGGAQETLSYADI</sequence>
<comment type="function">
    <text evidence="15">Functions in the biosynthesis of branched-chain amino acids. Catalyzes the dehydration of (2R,3R)-2,3-dihydroxy-3-methylpentanoate (2,3-dihydroxy-3-methylvalerate) into 2-oxo-3-methylpentanoate (2-oxo-3-methylvalerate) and of (2R)-2,3-dihydroxy-3-methylbutanoate (2,3-dihydroxyisovalerate) into 2-oxo-3-methylbutanoate (2-oxoisovalerate), the penultimate precursor to L-isoleucine and L-valine, respectively.</text>
</comment>
<keyword evidence="5 15" id="KW-0479">Metal-binding</keyword>
<evidence type="ECO:0000256" key="1">
    <source>
        <dbReference type="ARBA" id="ARBA00001946"/>
    </source>
</evidence>
<dbReference type="Gene3D" id="3.50.30.80">
    <property type="entry name" value="IlvD/EDD C-terminal domain-like"/>
    <property type="match status" value="1"/>
</dbReference>
<evidence type="ECO:0000256" key="14">
    <source>
        <dbReference type="ARBA" id="ARBA00029490"/>
    </source>
</evidence>
<comment type="pathway">
    <text evidence="13 15">Amino-acid biosynthesis; L-isoleucine biosynthesis; L-isoleucine from 2-oxobutanoate: step 3/4.</text>
</comment>
<dbReference type="PROSITE" id="PS00887">
    <property type="entry name" value="ILVD_EDD_2"/>
    <property type="match status" value="1"/>
</dbReference>
<dbReference type="EMBL" id="LABX01000200">
    <property type="protein sequence ID" value="KMO29617.1"/>
    <property type="molecule type" value="Genomic_DNA"/>
</dbReference>
<dbReference type="InterPro" id="IPR004404">
    <property type="entry name" value="DihydroxyA_deHydtase"/>
</dbReference>
<dbReference type="NCBIfam" id="NF002068">
    <property type="entry name" value="PRK00911.1"/>
    <property type="match status" value="1"/>
</dbReference>
<dbReference type="Proteomes" id="UP000035929">
    <property type="component" value="Unassembled WGS sequence"/>
</dbReference>
<dbReference type="GO" id="GO:0004160">
    <property type="term" value="F:dihydroxy-acid dehydratase activity"/>
    <property type="evidence" value="ECO:0007669"/>
    <property type="project" value="UniProtKB-UniRule"/>
</dbReference>
<dbReference type="InterPro" id="IPR050165">
    <property type="entry name" value="DHAD_IlvD/Edd"/>
</dbReference>
<feature type="domain" description="Dihydroxy-acid/6-phosphogluconate dehydratase N-terminal" evidence="17">
    <location>
        <begin position="42"/>
        <end position="359"/>
    </location>
</feature>
<feature type="compositionally biased region" description="Basic and acidic residues" evidence="16">
    <location>
        <begin position="1"/>
        <end position="11"/>
    </location>
</feature>
<proteinExistence type="inferred from homology"/>
<evidence type="ECO:0000313" key="19">
    <source>
        <dbReference type="EMBL" id="KMO29617.1"/>
    </source>
</evidence>
<comment type="cofactor">
    <cofactor evidence="1 15">
        <name>Mg(2+)</name>
        <dbReference type="ChEBI" id="CHEBI:18420"/>
    </cofactor>
</comment>
<keyword evidence="3 15" id="KW-0028">Amino-acid biosynthesis</keyword>
<dbReference type="GO" id="GO:0051537">
    <property type="term" value="F:2 iron, 2 sulfur cluster binding"/>
    <property type="evidence" value="ECO:0007669"/>
    <property type="project" value="UniProtKB-UniRule"/>
</dbReference>
<dbReference type="AlphaFoldDB" id="A0A0J6S7K6"/>
<feature type="region of interest" description="Disordered" evidence="16">
    <location>
        <begin position="1"/>
        <end position="21"/>
    </location>
</feature>
<evidence type="ECO:0000313" key="20">
    <source>
        <dbReference type="Proteomes" id="UP000035929"/>
    </source>
</evidence>
<organism evidence="19 20">
    <name type="scientific">Methylobacterium aquaticum</name>
    <dbReference type="NCBI Taxonomy" id="270351"/>
    <lineage>
        <taxon>Bacteria</taxon>
        <taxon>Pseudomonadati</taxon>
        <taxon>Pseudomonadota</taxon>
        <taxon>Alphaproteobacteria</taxon>
        <taxon>Hyphomicrobiales</taxon>
        <taxon>Methylobacteriaceae</taxon>
        <taxon>Methylobacterium</taxon>
    </lineage>
</organism>
<comment type="pathway">
    <text evidence="12 15">Amino-acid biosynthesis; L-valine biosynthesis; L-valine from pyruvate: step 3/4.</text>
</comment>
<dbReference type="Pfam" id="PF00920">
    <property type="entry name" value="ILVD_EDD_N"/>
    <property type="match status" value="1"/>
</dbReference>
<comment type="similarity">
    <text evidence="2 15">Belongs to the IlvD/Edd family.</text>
</comment>
<evidence type="ECO:0000256" key="4">
    <source>
        <dbReference type="ARBA" id="ARBA00022714"/>
    </source>
</evidence>
<feature type="binding site" evidence="15">
    <location>
        <position position="131"/>
    </location>
    <ligand>
        <name>Mg(2+)</name>
        <dbReference type="ChEBI" id="CHEBI:18420"/>
    </ligand>
</feature>
<comment type="caution">
    <text evidence="19">The sequence shown here is derived from an EMBL/GenBank/DDBJ whole genome shotgun (WGS) entry which is preliminary data.</text>
</comment>
<evidence type="ECO:0000256" key="6">
    <source>
        <dbReference type="ARBA" id="ARBA00022842"/>
    </source>
</evidence>
<protein>
    <recommendedName>
        <fullName evidence="14 15">Dihydroxy-acid dehydratase</fullName>
        <shortName evidence="15">DAD</shortName>
        <ecNumber evidence="14 15">4.2.1.9</ecNumber>
    </recommendedName>
</protein>
<keyword evidence="10 15" id="KW-0100">Branched-chain amino acid biosynthesis</keyword>
<comment type="caution">
    <text evidence="15">Lacks conserved residue(s) required for the propagation of feature annotation.</text>
</comment>
<keyword evidence="4 15" id="KW-0001">2Fe-2S</keyword>
<feature type="binding site" evidence="15">
    <location>
        <position position="57"/>
    </location>
    <ligand>
        <name>[2Fe-2S] cluster</name>
        <dbReference type="ChEBI" id="CHEBI:190135"/>
    </ligand>
</feature>
<evidence type="ECO:0000256" key="13">
    <source>
        <dbReference type="ARBA" id="ARBA00029437"/>
    </source>
</evidence>
<evidence type="ECO:0000256" key="11">
    <source>
        <dbReference type="ARBA" id="ARBA00029304"/>
    </source>
</evidence>
<keyword evidence="8 15" id="KW-0411">Iron-sulfur</keyword>
<dbReference type="EC" id="4.2.1.9" evidence="14 15"/>
<dbReference type="OrthoDB" id="7793094at2"/>
<dbReference type="NCBIfam" id="TIGR00110">
    <property type="entry name" value="ilvD"/>
    <property type="match status" value="1"/>
</dbReference>
<evidence type="ECO:0000256" key="5">
    <source>
        <dbReference type="ARBA" id="ARBA00022723"/>
    </source>
</evidence>
<comment type="catalytic activity">
    <reaction evidence="11">
        <text>(2R)-2,3-dihydroxy-3-methylbutanoate = 3-methyl-2-oxobutanoate + H2O</text>
        <dbReference type="Rhea" id="RHEA:24809"/>
        <dbReference type="ChEBI" id="CHEBI:11851"/>
        <dbReference type="ChEBI" id="CHEBI:15377"/>
        <dbReference type="ChEBI" id="CHEBI:49072"/>
        <dbReference type="EC" id="4.2.1.9"/>
    </reaction>
    <physiologicalReaction direction="left-to-right" evidence="11">
        <dbReference type="Rhea" id="RHEA:24810"/>
    </physiologicalReaction>
</comment>
<dbReference type="GO" id="GO:0009097">
    <property type="term" value="P:isoleucine biosynthetic process"/>
    <property type="evidence" value="ECO:0007669"/>
    <property type="project" value="UniProtKB-UniRule"/>
</dbReference>
<dbReference type="Pfam" id="PF24877">
    <property type="entry name" value="ILV_EDD_C"/>
    <property type="match status" value="1"/>
</dbReference>
<evidence type="ECO:0000256" key="15">
    <source>
        <dbReference type="HAMAP-Rule" id="MF_00012"/>
    </source>
</evidence>
<evidence type="ECO:0000256" key="3">
    <source>
        <dbReference type="ARBA" id="ARBA00022605"/>
    </source>
</evidence>
<evidence type="ECO:0000259" key="18">
    <source>
        <dbReference type="Pfam" id="PF24877"/>
    </source>
</evidence>
<comment type="subunit">
    <text evidence="15">Homodimer.</text>
</comment>
<evidence type="ECO:0000256" key="8">
    <source>
        <dbReference type="ARBA" id="ARBA00023014"/>
    </source>
</evidence>
<dbReference type="InterPro" id="IPR056740">
    <property type="entry name" value="ILV_EDD_C"/>
</dbReference>
<accession>A0A0J6S7K6</accession>
<evidence type="ECO:0000256" key="9">
    <source>
        <dbReference type="ARBA" id="ARBA00023239"/>
    </source>
</evidence>
<dbReference type="GO" id="GO:0000287">
    <property type="term" value="F:magnesium ion binding"/>
    <property type="evidence" value="ECO:0007669"/>
    <property type="project" value="UniProtKB-UniRule"/>
</dbReference>
<feature type="binding site" evidence="15">
    <location>
        <position position="454"/>
    </location>
    <ligand>
        <name>Mg(2+)</name>
        <dbReference type="ChEBI" id="CHEBI:18420"/>
    </ligand>
</feature>
<comment type="catalytic activity">
    <reaction evidence="15">
        <text>(2R,3R)-2,3-dihydroxy-3-methylpentanoate = (S)-3-methyl-2-oxopentanoate + H2O</text>
        <dbReference type="Rhea" id="RHEA:27694"/>
        <dbReference type="ChEBI" id="CHEBI:15377"/>
        <dbReference type="ChEBI" id="CHEBI:35146"/>
        <dbReference type="ChEBI" id="CHEBI:49258"/>
        <dbReference type="EC" id="4.2.1.9"/>
    </reaction>
</comment>
<evidence type="ECO:0000256" key="10">
    <source>
        <dbReference type="ARBA" id="ARBA00023304"/>
    </source>
</evidence>
<keyword evidence="6 15" id="KW-0460">Magnesium</keyword>
<feature type="binding site" evidence="15">
    <location>
        <position position="89"/>
    </location>
    <ligand>
        <name>Mg(2+)</name>
        <dbReference type="ChEBI" id="CHEBI:18420"/>
    </ligand>
</feature>
<evidence type="ECO:0000256" key="12">
    <source>
        <dbReference type="ARBA" id="ARBA00029436"/>
    </source>
</evidence>
<dbReference type="InterPro" id="IPR037237">
    <property type="entry name" value="IlvD/EDD_N"/>
</dbReference>
<dbReference type="InterPro" id="IPR020558">
    <property type="entry name" value="DiOHA_6PGluconate_deHydtase_CS"/>
</dbReference>
<comment type="cofactor">
    <cofactor evidence="15">
        <name>[2Fe-2S] cluster</name>
        <dbReference type="ChEBI" id="CHEBI:190135"/>
    </cofactor>
    <text evidence="15">Binds 1 [2Fe-2S] cluster per subunit. This cluster acts as a Lewis acid cofactor.</text>
</comment>
<dbReference type="PANTHER" id="PTHR21000:SF5">
    <property type="entry name" value="DIHYDROXY-ACID DEHYDRATASE, MITOCHONDRIAL"/>
    <property type="match status" value="1"/>
</dbReference>
<dbReference type="GO" id="GO:0009099">
    <property type="term" value="P:L-valine biosynthetic process"/>
    <property type="evidence" value="ECO:0007669"/>
    <property type="project" value="UniProtKB-UniRule"/>
</dbReference>
<dbReference type="SUPFAM" id="SSF143975">
    <property type="entry name" value="IlvD/EDD N-terminal domain-like"/>
    <property type="match status" value="1"/>
</dbReference>
<dbReference type="SUPFAM" id="SSF52016">
    <property type="entry name" value="LeuD/IlvD-like"/>
    <property type="match status" value="1"/>
</dbReference>
<dbReference type="FunFam" id="3.50.30.80:FF:000001">
    <property type="entry name" value="Dihydroxy-acid dehydratase"/>
    <property type="match status" value="1"/>
</dbReference>
<evidence type="ECO:0000259" key="17">
    <source>
        <dbReference type="Pfam" id="PF00920"/>
    </source>
</evidence>